<proteinExistence type="predicted"/>
<name>A0A6C2UKU3_9BACT</name>
<evidence type="ECO:0008006" key="3">
    <source>
        <dbReference type="Google" id="ProtNLM"/>
    </source>
</evidence>
<dbReference type="EMBL" id="CAAHFH010000001">
    <property type="protein sequence ID" value="VGO20037.1"/>
    <property type="molecule type" value="Genomic_DNA"/>
</dbReference>
<gene>
    <name evidence="1" type="ORF">SCARR_02097</name>
</gene>
<sequence>MSMQDGVELNVVSAEWNSDYQLEIGISDGLVRKVDFGPF</sequence>
<reference evidence="1 2" key="1">
    <citation type="submission" date="2019-04" db="EMBL/GenBank/DDBJ databases">
        <authorList>
            <person name="Van Vliet M D."/>
        </authorList>
    </citation>
    <scope>NUCLEOTIDE SEQUENCE [LARGE SCALE GENOMIC DNA]</scope>
    <source>
        <strain evidence="1 2">F21</strain>
    </source>
</reference>
<protein>
    <recommendedName>
        <fullName evidence="3">PepSY domain-containing protein</fullName>
    </recommendedName>
</protein>
<evidence type="ECO:0000313" key="2">
    <source>
        <dbReference type="Proteomes" id="UP000346198"/>
    </source>
</evidence>
<organism evidence="1 2">
    <name type="scientific">Pontiella sulfatireligans</name>
    <dbReference type="NCBI Taxonomy" id="2750658"/>
    <lineage>
        <taxon>Bacteria</taxon>
        <taxon>Pseudomonadati</taxon>
        <taxon>Kiritimatiellota</taxon>
        <taxon>Kiritimatiellia</taxon>
        <taxon>Kiritimatiellales</taxon>
        <taxon>Pontiellaceae</taxon>
        <taxon>Pontiella</taxon>
    </lineage>
</organism>
<dbReference type="Proteomes" id="UP000346198">
    <property type="component" value="Unassembled WGS sequence"/>
</dbReference>
<accession>A0A6C2UKU3</accession>
<dbReference type="AlphaFoldDB" id="A0A6C2UKU3"/>
<evidence type="ECO:0000313" key="1">
    <source>
        <dbReference type="EMBL" id="VGO20037.1"/>
    </source>
</evidence>
<keyword evidence="2" id="KW-1185">Reference proteome</keyword>